<dbReference type="InterPro" id="IPR037241">
    <property type="entry name" value="E2F-DP_heterodim"/>
</dbReference>
<dbReference type="Gene3D" id="1.20.140.80">
    <property type="entry name" value="Transcription factor DP"/>
    <property type="match status" value="1"/>
</dbReference>
<feature type="region of interest" description="Disordered" evidence="8">
    <location>
        <begin position="371"/>
        <end position="453"/>
    </location>
</feature>
<feature type="compositionally biased region" description="Low complexity" evidence="8">
    <location>
        <begin position="412"/>
        <end position="430"/>
    </location>
</feature>
<keyword evidence="6 7" id="KW-0539">Nucleus</keyword>
<comment type="caution">
    <text evidence="11">The sequence shown here is derived from an EMBL/GenBank/DDBJ whole genome shotgun (WGS) entry which is preliminary data.</text>
</comment>
<dbReference type="PANTHER" id="PTHR12548">
    <property type="entry name" value="TRANSCRIPTION FACTOR DP"/>
    <property type="match status" value="1"/>
</dbReference>
<feature type="region of interest" description="Disordered" evidence="8">
    <location>
        <begin position="119"/>
        <end position="164"/>
    </location>
</feature>
<dbReference type="EMBL" id="JALJOS010000022">
    <property type="protein sequence ID" value="KAK9826017.1"/>
    <property type="molecule type" value="Genomic_DNA"/>
</dbReference>
<feature type="domain" description="E2F/DP family winged-helix DNA-binding" evidence="10">
    <location>
        <begin position="163"/>
        <end position="257"/>
    </location>
</feature>
<keyword evidence="3 7" id="KW-0805">Transcription regulation</keyword>
<dbReference type="GO" id="GO:0000981">
    <property type="term" value="F:DNA-binding transcription factor activity, RNA polymerase II-specific"/>
    <property type="evidence" value="ECO:0007669"/>
    <property type="project" value="TreeGrafter"/>
</dbReference>
<gene>
    <name evidence="11" type="ORF">WJX74_005693</name>
</gene>
<accession>A0AAW1QX01</accession>
<feature type="domain" description="Transcription factor DP C-terminal" evidence="9">
    <location>
        <begin position="264"/>
        <end position="411"/>
    </location>
</feature>
<dbReference type="GO" id="GO:0005667">
    <property type="term" value="C:transcription regulator complex"/>
    <property type="evidence" value="ECO:0007669"/>
    <property type="project" value="InterPro"/>
</dbReference>
<sequence>MDFGLNDYSSALVQPPASLHDELLQDMRETGMISMASEVGIIQNGELLDVRLHEEWASRPEASPLSPAGVSPYLSSPAQNGFRAPGLDAAASHGHKLLADADNAAAAAAAAAQLAKRHAEEAQARAANEGEDDAACMTTPQKGRRKRNARSTGGGVEVGTGRAGGKGLRHFSMKVCEKVESKGKTTYNEVADELVAEFSAASLAANNRAKQPGSPGCGDAQYDEKNIRRRVYDALNVLMAMDIIEKERKEKLITWRGLPSGPNTSLERLRAQKLQLTFQLERQQKYIEELLEHQRGLRNLILRNQADVKQVSSRTGKPALQLPFILIQVSSDTTVEIQFSEDYKHATLDFNSSPFKIHGDDDVLRQLNLHTSTPPALPTLTPAHSHPPMRPPTHSDSMGPADLPLTNGLQHPPSLSSPTPSDSGLSLGGPPTDPLLSGFPTHSTHSAGPHMSAPAHLLGVTERVSGNLISPYSGKRPPSGQQRAGVGVGSLMGPPPDQHPGNGSPVFGRNTPRSASKMSRLSSASFLPRPTASNGGLRSPDLPVASLRMPTDFGPLPGLAGGVSPAHGSSDPYTPMDTSPIPVSRSSQPRSLPMHSPTAAVPLAQQSWAALARQHEAMKLQANPQQPQQRLLLAETKPLNLTSSPDFGASLPCSPFPALDSGFDPSFPHSFPQSPTLSAHLGSPTHRPTSVNGFGRACDLAMTNSPSIGLASPVRRV</sequence>
<dbReference type="InterPro" id="IPR015648">
    <property type="entry name" value="Transcrpt_fac_DP"/>
</dbReference>
<dbReference type="SMART" id="SM01372">
    <property type="entry name" value="E2F_TDP"/>
    <property type="match status" value="1"/>
</dbReference>
<keyword evidence="5 7" id="KW-0804">Transcription</keyword>
<dbReference type="InterPro" id="IPR036388">
    <property type="entry name" value="WH-like_DNA-bd_sf"/>
</dbReference>
<dbReference type="InterPro" id="IPR014889">
    <property type="entry name" value="Transc_factor_DP_C"/>
</dbReference>
<proteinExistence type="inferred from homology"/>
<evidence type="ECO:0000256" key="8">
    <source>
        <dbReference type="SAM" id="MobiDB-lite"/>
    </source>
</evidence>
<dbReference type="AlphaFoldDB" id="A0AAW1QX01"/>
<dbReference type="InterPro" id="IPR036390">
    <property type="entry name" value="WH_DNA-bd_sf"/>
</dbReference>
<dbReference type="InterPro" id="IPR038168">
    <property type="entry name" value="TF_DP_C_sf"/>
</dbReference>
<dbReference type="SUPFAM" id="SSF144074">
    <property type="entry name" value="E2F-DP heterodimerization region"/>
    <property type="match status" value="1"/>
</dbReference>
<name>A0AAW1QX01_9CHLO</name>
<evidence type="ECO:0000256" key="6">
    <source>
        <dbReference type="ARBA" id="ARBA00023242"/>
    </source>
</evidence>
<dbReference type="PANTHER" id="PTHR12548:SF9">
    <property type="entry name" value="TRANSCRIPTION FACTOR DP"/>
    <property type="match status" value="1"/>
</dbReference>
<comment type="subcellular location">
    <subcellularLocation>
        <location evidence="1 7">Nucleus</location>
    </subcellularLocation>
</comment>
<keyword evidence="4 7" id="KW-0238">DNA-binding</keyword>
<dbReference type="FunFam" id="1.10.10.10:FF:000047">
    <property type="entry name" value="Transcription factor"/>
    <property type="match status" value="1"/>
</dbReference>
<evidence type="ECO:0000256" key="7">
    <source>
        <dbReference type="RuleBase" id="RU003796"/>
    </source>
</evidence>
<evidence type="ECO:0000313" key="11">
    <source>
        <dbReference type="EMBL" id="KAK9826017.1"/>
    </source>
</evidence>
<dbReference type="GO" id="GO:0005634">
    <property type="term" value="C:nucleus"/>
    <property type="evidence" value="ECO:0007669"/>
    <property type="project" value="UniProtKB-SubCell"/>
</dbReference>
<feature type="compositionally biased region" description="Low complexity" evidence="8">
    <location>
        <begin position="371"/>
        <end position="384"/>
    </location>
</feature>
<dbReference type="Proteomes" id="UP001438707">
    <property type="component" value="Unassembled WGS sequence"/>
</dbReference>
<evidence type="ECO:0000313" key="12">
    <source>
        <dbReference type="Proteomes" id="UP001438707"/>
    </source>
</evidence>
<dbReference type="Pfam" id="PF08781">
    <property type="entry name" value="DP"/>
    <property type="match status" value="1"/>
</dbReference>
<evidence type="ECO:0000256" key="2">
    <source>
        <dbReference type="ARBA" id="ARBA00010940"/>
    </source>
</evidence>
<protein>
    <submittedName>
        <fullName evidence="11">Uncharacterized protein</fullName>
    </submittedName>
</protein>
<dbReference type="Gene3D" id="1.10.10.10">
    <property type="entry name" value="Winged helix-like DNA-binding domain superfamily/Winged helix DNA-binding domain"/>
    <property type="match status" value="1"/>
</dbReference>
<evidence type="ECO:0000256" key="5">
    <source>
        <dbReference type="ARBA" id="ARBA00023163"/>
    </source>
</evidence>
<dbReference type="Pfam" id="PF02319">
    <property type="entry name" value="WHD_E2F_TDP"/>
    <property type="match status" value="1"/>
</dbReference>
<feature type="region of interest" description="Disordered" evidence="8">
    <location>
        <begin position="468"/>
        <end position="596"/>
    </location>
</feature>
<feature type="compositionally biased region" description="Gly residues" evidence="8">
    <location>
        <begin position="152"/>
        <end position="164"/>
    </location>
</feature>
<comment type="similarity">
    <text evidence="2 7">Belongs to the E2F/DP family.</text>
</comment>
<organism evidence="11 12">
    <name type="scientific">Apatococcus lobatus</name>
    <dbReference type="NCBI Taxonomy" id="904363"/>
    <lineage>
        <taxon>Eukaryota</taxon>
        <taxon>Viridiplantae</taxon>
        <taxon>Chlorophyta</taxon>
        <taxon>core chlorophytes</taxon>
        <taxon>Trebouxiophyceae</taxon>
        <taxon>Chlorellales</taxon>
        <taxon>Chlorellaceae</taxon>
        <taxon>Apatococcus</taxon>
    </lineage>
</organism>
<keyword evidence="12" id="KW-1185">Reference proteome</keyword>
<dbReference type="InterPro" id="IPR003316">
    <property type="entry name" value="E2F_WHTH_DNA-bd_dom"/>
</dbReference>
<dbReference type="SMART" id="SM01138">
    <property type="entry name" value="DP"/>
    <property type="match status" value="1"/>
</dbReference>
<evidence type="ECO:0000256" key="4">
    <source>
        <dbReference type="ARBA" id="ARBA00023125"/>
    </source>
</evidence>
<dbReference type="CDD" id="cd14458">
    <property type="entry name" value="DP_DD"/>
    <property type="match status" value="1"/>
</dbReference>
<reference evidence="11 12" key="1">
    <citation type="journal article" date="2024" name="Nat. Commun.">
        <title>Phylogenomics reveals the evolutionary origins of lichenization in chlorophyte algae.</title>
        <authorList>
            <person name="Puginier C."/>
            <person name="Libourel C."/>
            <person name="Otte J."/>
            <person name="Skaloud P."/>
            <person name="Haon M."/>
            <person name="Grisel S."/>
            <person name="Petersen M."/>
            <person name="Berrin J.G."/>
            <person name="Delaux P.M."/>
            <person name="Dal Grande F."/>
            <person name="Keller J."/>
        </authorList>
    </citation>
    <scope>NUCLEOTIDE SEQUENCE [LARGE SCALE GENOMIC DNA]</scope>
    <source>
        <strain evidence="11 12">SAG 2145</strain>
    </source>
</reference>
<dbReference type="SUPFAM" id="SSF46785">
    <property type="entry name" value="Winged helix' DNA-binding domain"/>
    <property type="match status" value="1"/>
</dbReference>
<dbReference type="GO" id="GO:0000977">
    <property type="term" value="F:RNA polymerase II transcription regulatory region sequence-specific DNA binding"/>
    <property type="evidence" value="ECO:0007669"/>
    <property type="project" value="TreeGrafter"/>
</dbReference>
<evidence type="ECO:0000256" key="1">
    <source>
        <dbReference type="ARBA" id="ARBA00004123"/>
    </source>
</evidence>
<evidence type="ECO:0000259" key="9">
    <source>
        <dbReference type="SMART" id="SM01138"/>
    </source>
</evidence>
<evidence type="ECO:0000259" key="10">
    <source>
        <dbReference type="SMART" id="SM01372"/>
    </source>
</evidence>
<dbReference type="GO" id="GO:0051726">
    <property type="term" value="P:regulation of cell cycle"/>
    <property type="evidence" value="ECO:0007669"/>
    <property type="project" value="InterPro"/>
</dbReference>
<evidence type="ECO:0000256" key="3">
    <source>
        <dbReference type="ARBA" id="ARBA00023015"/>
    </source>
</evidence>
<feature type="compositionally biased region" description="Low complexity" evidence="8">
    <location>
        <begin position="513"/>
        <end position="525"/>
    </location>
</feature>